<sequence length="130" mass="15020">MKKLMILILFTTFIITGCVQKSGTNQLSLLSETSLNTMILDGITTKQDILNRFGVDYKLIHNEQEKWIYTLSEKQAKAMNFIPLLNLFYHGNRNKTSTLIITYDSKNVVCHHEFTQHMETETAGIIPYLF</sequence>
<dbReference type="OrthoDB" id="7225452at2"/>
<evidence type="ECO:0000313" key="1">
    <source>
        <dbReference type="EMBL" id="CCB88682.1"/>
    </source>
</evidence>
<dbReference type="STRING" id="331113.SNE_A08050"/>
<dbReference type="AlphaFoldDB" id="F8L7F0"/>
<dbReference type="EMBL" id="FR872582">
    <property type="protein sequence ID" value="CCB88682.1"/>
    <property type="molecule type" value="Genomic_DNA"/>
</dbReference>
<reference evidence="1 2" key="2">
    <citation type="journal article" date="2011" name="Mol. Biol. Evol.">
        <title>Unity in variety--the pan-genome of the Chlamydiae.</title>
        <authorList>
            <person name="Collingro A."/>
            <person name="Tischler P."/>
            <person name="Weinmaier T."/>
            <person name="Penz T."/>
            <person name="Heinz E."/>
            <person name="Brunham R.C."/>
            <person name="Read T.D."/>
            <person name="Bavoil P.M."/>
            <person name="Sachse K."/>
            <person name="Kahane S."/>
            <person name="Friedman M.G."/>
            <person name="Rattei T."/>
            <person name="Myers G.S."/>
            <person name="Horn M."/>
        </authorList>
    </citation>
    <scope>NUCLEOTIDE SEQUENCE [LARGE SCALE GENOMIC DNA]</scope>
    <source>
        <strain evidence="2">ATCC VR-1471 / Z</strain>
    </source>
</reference>
<dbReference type="KEGG" id="sng:SNE_A08050"/>
<proteinExistence type="predicted"/>
<keyword evidence="2" id="KW-1185">Reference proteome</keyword>
<accession>F8L7F0</accession>
<reference key="1">
    <citation type="journal article" date="2011" name="Mol. Biol. Evol.">
        <title>Unity in variety -- the pan-genome of the Chlamydiae.</title>
        <authorList>
            <person name="Collingro A."/>
            <person name="Tischler P."/>
            <person name="Weinmaier T."/>
            <person name="Penz T."/>
            <person name="Heinz E."/>
            <person name="Brunham R.C."/>
            <person name="Read T.D."/>
            <person name="Bavoil P.M."/>
            <person name="Sachse K."/>
            <person name="Kahane S."/>
            <person name="Friedman M.G."/>
            <person name="Rattei T."/>
            <person name="Myers G.S.A."/>
            <person name="Horn M."/>
        </authorList>
    </citation>
    <scope>NUCLEOTIDE SEQUENCE</scope>
    <source>
        <strain>Z</strain>
    </source>
</reference>
<evidence type="ECO:0008006" key="3">
    <source>
        <dbReference type="Google" id="ProtNLM"/>
    </source>
</evidence>
<evidence type="ECO:0000313" key="2">
    <source>
        <dbReference type="Proteomes" id="UP000000496"/>
    </source>
</evidence>
<protein>
    <recommendedName>
        <fullName evidence="3">Lipoprotein SmpA/OmlA domain-containing protein</fullName>
    </recommendedName>
</protein>
<gene>
    <name evidence="1" type="ordered locus">SNE_A08050</name>
</gene>
<dbReference type="RefSeq" id="WP_013943149.1">
    <property type="nucleotide sequence ID" value="NC_015713.1"/>
</dbReference>
<organism evidence="1 2">
    <name type="scientific">Simkania negevensis (strain ATCC VR-1471 / DSM 27360 / Z)</name>
    <dbReference type="NCBI Taxonomy" id="331113"/>
    <lineage>
        <taxon>Bacteria</taxon>
        <taxon>Pseudomonadati</taxon>
        <taxon>Chlamydiota</taxon>
        <taxon>Chlamydiia</taxon>
        <taxon>Parachlamydiales</taxon>
        <taxon>Simkaniaceae</taxon>
        <taxon>Simkania</taxon>
    </lineage>
</organism>
<dbReference type="HOGENOM" id="CLU_142806_2_0_0"/>
<dbReference type="Proteomes" id="UP000000496">
    <property type="component" value="Chromosome gsn.131"/>
</dbReference>
<dbReference type="PROSITE" id="PS51257">
    <property type="entry name" value="PROKAR_LIPOPROTEIN"/>
    <property type="match status" value="1"/>
</dbReference>
<name>F8L7F0_SIMNZ</name>